<dbReference type="EMBL" id="JAVDSJ010000002">
    <property type="protein sequence ID" value="MDR6583614.1"/>
    <property type="molecule type" value="Genomic_DNA"/>
</dbReference>
<dbReference type="PROSITE" id="PS01124">
    <property type="entry name" value="HTH_ARAC_FAMILY_2"/>
    <property type="match status" value="1"/>
</dbReference>
<protein>
    <submittedName>
        <fullName evidence="5">AraC-like DNA-binding protein</fullName>
    </submittedName>
</protein>
<evidence type="ECO:0000256" key="3">
    <source>
        <dbReference type="ARBA" id="ARBA00023163"/>
    </source>
</evidence>
<accession>A0ABU1PCF8</accession>
<dbReference type="InterPro" id="IPR003313">
    <property type="entry name" value="AraC-bd"/>
</dbReference>
<proteinExistence type="predicted"/>
<gene>
    <name evidence="5" type="ORF">J2W50_001812</name>
</gene>
<sequence>MSSLFSKKQQIKNGGCVGNFPTQDRIVRSGEIGALERIEAFFHGCAYGPHRHDMYAIGITLSGVQTFNYRKETRFSLPGKTMVIHPDELHDGEAGTSDGFHYRIAYIAPALFQSVIENAALPFIKDGVSSDPCLFRAVQRLLFDISLPHSALESDGHLLELAEALQPLAGIVRNPHRGDFRAAQIAREYIHDNLTGVITLDELANISGRDRWNLSRDFRFFFATSPYRYLTMRRLDLVRRLTLAGVPLAKSAAHAGFSDQSHMTRQFVKTYGISPAKWLRIESFGNKPS</sequence>
<dbReference type="Proteomes" id="UP001260715">
    <property type="component" value="Unassembled WGS sequence"/>
</dbReference>
<keyword evidence="1" id="KW-0805">Transcription regulation</keyword>
<feature type="domain" description="HTH araC/xylS-type" evidence="4">
    <location>
        <begin position="184"/>
        <end position="281"/>
    </location>
</feature>
<dbReference type="InterPro" id="IPR050204">
    <property type="entry name" value="AraC_XylS_family_regulators"/>
</dbReference>
<keyword evidence="6" id="KW-1185">Reference proteome</keyword>
<comment type="caution">
    <text evidence="5">The sequence shown here is derived from an EMBL/GenBank/DDBJ whole genome shotgun (WGS) entry which is preliminary data.</text>
</comment>
<evidence type="ECO:0000313" key="6">
    <source>
        <dbReference type="Proteomes" id="UP001260715"/>
    </source>
</evidence>
<name>A0ABU1PCF8_9BURK</name>
<evidence type="ECO:0000313" key="5">
    <source>
        <dbReference type="EMBL" id="MDR6583614.1"/>
    </source>
</evidence>
<evidence type="ECO:0000256" key="1">
    <source>
        <dbReference type="ARBA" id="ARBA00023015"/>
    </source>
</evidence>
<dbReference type="RefSeq" id="WP_102664209.1">
    <property type="nucleotide sequence ID" value="NZ_JAVDSJ010000002.1"/>
</dbReference>
<dbReference type="Pfam" id="PF12833">
    <property type="entry name" value="HTH_18"/>
    <property type="match status" value="1"/>
</dbReference>
<dbReference type="Gene3D" id="1.10.10.60">
    <property type="entry name" value="Homeodomain-like"/>
    <property type="match status" value="1"/>
</dbReference>
<keyword evidence="2" id="KW-0238">DNA-binding</keyword>
<dbReference type="PANTHER" id="PTHR46796:SF2">
    <property type="entry name" value="TRANSCRIPTIONAL REGULATORY PROTEIN"/>
    <property type="match status" value="1"/>
</dbReference>
<dbReference type="Pfam" id="PF02311">
    <property type="entry name" value="AraC_binding"/>
    <property type="match status" value="1"/>
</dbReference>
<organism evidence="5 6">
    <name type="scientific">Herbaspirillum frisingense</name>
    <dbReference type="NCBI Taxonomy" id="92645"/>
    <lineage>
        <taxon>Bacteria</taxon>
        <taxon>Pseudomonadati</taxon>
        <taxon>Pseudomonadota</taxon>
        <taxon>Betaproteobacteria</taxon>
        <taxon>Burkholderiales</taxon>
        <taxon>Oxalobacteraceae</taxon>
        <taxon>Herbaspirillum</taxon>
    </lineage>
</organism>
<reference evidence="5 6" key="1">
    <citation type="submission" date="2023-07" db="EMBL/GenBank/DDBJ databases">
        <title>Sorghum-associated microbial communities from plants grown in Nebraska, USA.</title>
        <authorList>
            <person name="Schachtman D."/>
        </authorList>
    </citation>
    <scope>NUCLEOTIDE SEQUENCE [LARGE SCALE GENOMIC DNA]</scope>
    <source>
        <strain evidence="5 6">596</strain>
    </source>
</reference>
<evidence type="ECO:0000259" key="4">
    <source>
        <dbReference type="PROSITE" id="PS01124"/>
    </source>
</evidence>
<dbReference type="SUPFAM" id="SSF51215">
    <property type="entry name" value="Regulatory protein AraC"/>
    <property type="match status" value="1"/>
</dbReference>
<dbReference type="InterPro" id="IPR018060">
    <property type="entry name" value="HTH_AraC"/>
</dbReference>
<dbReference type="SUPFAM" id="SSF46689">
    <property type="entry name" value="Homeodomain-like"/>
    <property type="match status" value="2"/>
</dbReference>
<dbReference type="PANTHER" id="PTHR46796">
    <property type="entry name" value="HTH-TYPE TRANSCRIPTIONAL ACTIVATOR RHAS-RELATED"/>
    <property type="match status" value="1"/>
</dbReference>
<keyword evidence="3" id="KW-0804">Transcription</keyword>
<dbReference type="SMART" id="SM00342">
    <property type="entry name" value="HTH_ARAC"/>
    <property type="match status" value="1"/>
</dbReference>
<dbReference type="InterPro" id="IPR009057">
    <property type="entry name" value="Homeodomain-like_sf"/>
</dbReference>
<dbReference type="InterPro" id="IPR037923">
    <property type="entry name" value="HTH-like"/>
</dbReference>
<evidence type="ECO:0000256" key="2">
    <source>
        <dbReference type="ARBA" id="ARBA00023125"/>
    </source>
</evidence>